<evidence type="ECO:0000256" key="2">
    <source>
        <dbReference type="ARBA" id="ARBA00022723"/>
    </source>
</evidence>
<evidence type="ECO:0000256" key="3">
    <source>
        <dbReference type="ARBA" id="ARBA00023004"/>
    </source>
</evidence>
<evidence type="ECO:0000256" key="5">
    <source>
        <dbReference type="SAM" id="SignalP"/>
    </source>
</evidence>
<reference evidence="7" key="1">
    <citation type="submission" date="2022-12" db="EMBL/GenBank/DDBJ databases">
        <title>Bacterial isolates from different developmental stages of Nematostella vectensis.</title>
        <authorList>
            <person name="Fraune S."/>
        </authorList>
    </citation>
    <scope>NUCLEOTIDE SEQUENCE</scope>
    <source>
        <strain evidence="7">G21630-S1</strain>
    </source>
</reference>
<gene>
    <name evidence="7" type="ORF">O4H49_05975</name>
</gene>
<protein>
    <submittedName>
        <fullName evidence="7">Cytochrome c</fullName>
    </submittedName>
</protein>
<keyword evidence="8" id="KW-1185">Reference proteome</keyword>
<dbReference type="Gene3D" id="1.10.760.10">
    <property type="entry name" value="Cytochrome c-like domain"/>
    <property type="match status" value="1"/>
</dbReference>
<feature type="domain" description="Cytochrome c" evidence="6">
    <location>
        <begin position="22"/>
        <end position="108"/>
    </location>
</feature>
<keyword evidence="5" id="KW-0732">Signal</keyword>
<dbReference type="InterPro" id="IPR009056">
    <property type="entry name" value="Cyt_c-like_dom"/>
</dbReference>
<accession>A0ABT4LGT9</accession>
<feature type="chain" id="PRO_5046192772" evidence="5">
    <location>
        <begin position="24"/>
        <end position="117"/>
    </location>
</feature>
<organism evidence="7 8">
    <name type="scientific">Kiloniella laminariae</name>
    <dbReference type="NCBI Taxonomy" id="454162"/>
    <lineage>
        <taxon>Bacteria</taxon>
        <taxon>Pseudomonadati</taxon>
        <taxon>Pseudomonadota</taxon>
        <taxon>Alphaproteobacteria</taxon>
        <taxon>Rhodospirillales</taxon>
        <taxon>Kiloniellaceae</taxon>
        <taxon>Kiloniella</taxon>
    </lineage>
</organism>
<name>A0ABT4LGT9_9PROT</name>
<feature type="signal peptide" evidence="5">
    <location>
        <begin position="1"/>
        <end position="23"/>
    </location>
</feature>
<evidence type="ECO:0000313" key="7">
    <source>
        <dbReference type="EMBL" id="MCZ4280315.1"/>
    </source>
</evidence>
<evidence type="ECO:0000259" key="6">
    <source>
        <dbReference type="PROSITE" id="PS51007"/>
    </source>
</evidence>
<evidence type="ECO:0000256" key="4">
    <source>
        <dbReference type="PROSITE-ProRule" id="PRU00433"/>
    </source>
</evidence>
<keyword evidence="1 4" id="KW-0349">Heme</keyword>
<dbReference type="RefSeq" id="WP_269422525.1">
    <property type="nucleotide sequence ID" value="NZ_JAPWGY010000002.1"/>
</dbReference>
<keyword evidence="3 4" id="KW-0408">Iron</keyword>
<dbReference type="InterPro" id="IPR036909">
    <property type="entry name" value="Cyt_c-like_dom_sf"/>
</dbReference>
<sequence>MHEVLRLIVAVGLIWAAAFPVHAADKAEETVEIDLLRLLHQDCGSCHGMTLKGGLGPALLSDSLAAYEDEDLFSIIRDGREETAMPPWRDILSDNQINELIGILRGKTAAADPGENK</sequence>
<keyword evidence="2 4" id="KW-0479">Metal-binding</keyword>
<dbReference type="Pfam" id="PF13442">
    <property type="entry name" value="Cytochrome_CBB3"/>
    <property type="match status" value="1"/>
</dbReference>
<dbReference type="PROSITE" id="PS51007">
    <property type="entry name" value="CYTC"/>
    <property type="match status" value="1"/>
</dbReference>
<dbReference type="SUPFAM" id="SSF46626">
    <property type="entry name" value="Cytochrome c"/>
    <property type="match status" value="1"/>
</dbReference>
<proteinExistence type="predicted"/>
<dbReference type="EMBL" id="JAPWGY010000002">
    <property type="protein sequence ID" value="MCZ4280315.1"/>
    <property type="molecule type" value="Genomic_DNA"/>
</dbReference>
<dbReference type="Proteomes" id="UP001069802">
    <property type="component" value="Unassembled WGS sequence"/>
</dbReference>
<comment type="caution">
    <text evidence="7">The sequence shown here is derived from an EMBL/GenBank/DDBJ whole genome shotgun (WGS) entry which is preliminary data.</text>
</comment>
<evidence type="ECO:0000313" key="8">
    <source>
        <dbReference type="Proteomes" id="UP001069802"/>
    </source>
</evidence>
<evidence type="ECO:0000256" key="1">
    <source>
        <dbReference type="ARBA" id="ARBA00022617"/>
    </source>
</evidence>